<keyword evidence="2 4" id="KW-1133">Transmembrane helix</keyword>
<feature type="transmembrane region" description="Helical" evidence="4">
    <location>
        <begin position="227"/>
        <end position="248"/>
    </location>
</feature>
<feature type="transmembrane region" description="Helical" evidence="4">
    <location>
        <begin position="110"/>
        <end position="131"/>
    </location>
</feature>
<evidence type="ECO:0000256" key="3">
    <source>
        <dbReference type="ARBA" id="ARBA00023136"/>
    </source>
</evidence>
<evidence type="ECO:0000256" key="2">
    <source>
        <dbReference type="ARBA" id="ARBA00022989"/>
    </source>
</evidence>
<dbReference type="PANTHER" id="PTHR23528">
    <property type="match status" value="1"/>
</dbReference>
<name>A0A850HEK0_9SPHN</name>
<feature type="transmembrane region" description="Helical" evidence="4">
    <location>
        <begin position="54"/>
        <end position="73"/>
    </location>
</feature>
<evidence type="ECO:0000256" key="1">
    <source>
        <dbReference type="ARBA" id="ARBA00022692"/>
    </source>
</evidence>
<accession>A0A850HEK0</accession>
<dbReference type="InterPro" id="IPR036259">
    <property type="entry name" value="MFS_trans_sf"/>
</dbReference>
<dbReference type="Proteomes" id="UP000546031">
    <property type="component" value="Unassembled WGS sequence"/>
</dbReference>
<dbReference type="Pfam" id="PF07690">
    <property type="entry name" value="MFS_1"/>
    <property type="match status" value="1"/>
</dbReference>
<feature type="domain" description="Major facilitator superfamily (MFS) profile" evidence="5">
    <location>
        <begin position="14"/>
        <end position="403"/>
    </location>
</feature>
<dbReference type="RefSeq" id="WP_176273542.1">
    <property type="nucleotide sequence ID" value="NZ_JABWTA010000001.1"/>
</dbReference>
<sequence length="403" mass="42610">MSRAKTDTPVRQPLWFLLVLALAASGGAVAYVPFLTVLLPVRIEEIAAGDGVGALAYATFAGAVVASLANIAFGWASDVTHNRRGWIAMGLITSCALLVSMRWAESVPSLIALIMAWQIGLNMLLAPIIAWAGDCVPNEQKGLLGGLLAFAPAIGALSGALVTIPGLASQDMRLAIVAGLVILMVTPALLLGKNRVLPELMQTDNAAVPSKPQDADKRSSSAVKRMWSARLLVQIAEAGLFAFLLFWLRSLDIGLDESDSARLFSLVLVVSVPIALYAGKWSDRTEKPFIPLAVAAAISAVGLFVMAISSSAHFAIAGYVLFGIASMIFLALHSSQTLRVLPKPQHRGRDLGIFNLTNTIPSLIVPWLALSLVPVFGFDALFLVLAALVMGAALLVGSLRRQT</sequence>
<dbReference type="AlphaFoldDB" id="A0A850HEK0"/>
<dbReference type="Gene3D" id="1.20.1250.20">
    <property type="entry name" value="MFS general substrate transporter like domains"/>
    <property type="match status" value="2"/>
</dbReference>
<protein>
    <submittedName>
        <fullName evidence="6">MFS transporter</fullName>
    </submittedName>
</protein>
<comment type="caution">
    <text evidence="6">The sequence shown here is derived from an EMBL/GenBank/DDBJ whole genome shotgun (WGS) entry which is preliminary data.</text>
</comment>
<dbReference type="InterPro" id="IPR020846">
    <property type="entry name" value="MFS_dom"/>
</dbReference>
<evidence type="ECO:0000313" key="6">
    <source>
        <dbReference type="EMBL" id="NVE95308.1"/>
    </source>
</evidence>
<keyword evidence="7" id="KW-1185">Reference proteome</keyword>
<dbReference type="PROSITE" id="PS50850">
    <property type="entry name" value="MFS"/>
    <property type="match status" value="1"/>
</dbReference>
<feature type="transmembrane region" description="Helical" evidence="4">
    <location>
        <begin position="143"/>
        <end position="168"/>
    </location>
</feature>
<feature type="transmembrane region" description="Helical" evidence="4">
    <location>
        <begin position="260"/>
        <end position="277"/>
    </location>
</feature>
<dbReference type="EMBL" id="JABWTA010000001">
    <property type="protein sequence ID" value="NVE95308.1"/>
    <property type="molecule type" value="Genomic_DNA"/>
</dbReference>
<reference evidence="6 7" key="1">
    <citation type="submission" date="2020-06" db="EMBL/GenBank/DDBJ databases">
        <title>Altererythrobacter lutimaris sp. nov., a marine bacterium isolated from a tidal flat.</title>
        <authorList>
            <person name="Kim D."/>
            <person name="Yoo Y."/>
            <person name="Kim J.-J."/>
        </authorList>
    </citation>
    <scope>NUCLEOTIDE SEQUENCE [LARGE SCALE GENOMIC DNA]</scope>
    <source>
        <strain evidence="6 7">JGD-16</strain>
    </source>
</reference>
<feature type="transmembrane region" description="Helical" evidence="4">
    <location>
        <begin position="380"/>
        <end position="399"/>
    </location>
</feature>
<keyword evidence="1 4" id="KW-0812">Transmembrane</keyword>
<feature type="transmembrane region" description="Helical" evidence="4">
    <location>
        <begin position="85"/>
        <end position="104"/>
    </location>
</feature>
<evidence type="ECO:0000256" key="4">
    <source>
        <dbReference type="SAM" id="Phobius"/>
    </source>
</evidence>
<feature type="transmembrane region" description="Helical" evidence="4">
    <location>
        <begin position="314"/>
        <end position="332"/>
    </location>
</feature>
<evidence type="ECO:0000313" key="7">
    <source>
        <dbReference type="Proteomes" id="UP000546031"/>
    </source>
</evidence>
<keyword evidence="3 4" id="KW-0472">Membrane</keyword>
<feature type="transmembrane region" description="Helical" evidence="4">
    <location>
        <begin position="289"/>
        <end position="308"/>
    </location>
</feature>
<proteinExistence type="predicted"/>
<dbReference type="GO" id="GO:0022857">
    <property type="term" value="F:transmembrane transporter activity"/>
    <property type="evidence" value="ECO:0007669"/>
    <property type="project" value="InterPro"/>
</dbReference>
<dbReference type="InterPro" id="IPR011701">
    <property type="entry name" value="MFS"/>
</dbReference>
<dbReference type="PANTHER" id="PTHR23528:SF1">
    <property type="entry name" value="MAJOR FACILITATOR SUPERFAMILY (MFS) PROFILE DOMAIN-CONTAINING PROTEIN"/>
    <property type="match status" value="1"/>
</dbReference>
<organism evidence="6 7">
    <name type="scientific">Altererythrobacter lutimaris</name>
    <dbReference type="NCBI Taxonomy" id="2743979"/>
    <lineage>
        <taxon>Bacteria</taxon>
        <taxon>Pseudomonadati</taxon>
        <taxon>Pseudomonadota</taxon>
        <taxon>Alphaproteobacteria</taxon>
        <taxon>Sphingomonadales</taxon>
        <taxon>Erythrobacteraceae</taxon>
        <taxon>Altererythrobacter</taxon>
    </lineage>
</organism>
<dbReference type="SUPFAM" id="SSF103473">
    <property type="entry name" value="MFS general substrate transporter"/>
    <property type="match status" value="1"/>
</dbReference>
<feature type="transmembrane region" description="Helical" evidence="4">
    <location>
        <begin position="174"/>
        <end position="192"/>
    </location>
</feature>
<gene>
    <name evidence="6" type="ORF">HUO12_10395</name>
</gene>
<feature type="transmembrane region" description="Helical" evidence="4">
    <location>
        <begin position="353"/>
        <end position="374"/>
    </location>
</feature>
<evidence type="ECO:0000259" key="5">
    <source>
        <dbReference type="PROSITE" id="PS50850"/>
    </source>
</evidence>